<reference evidence="5 6" key="1">
    <citation type="submission" date="2020-07" db="EMBL/GenBank/DDBJ databases">
        <title>Genomic Encyclopedia of Type Strains, Phase IV (KMG-IV): sequencing the most valuable type-strain genomes for metagenomic binning, comparative biology and taxonomic classification.</title>
        <authorList>
            <person name="Goeker M."/>
        </authorList>
    </citation>
    <scope>NUCLEOTIDE SEQUENCE [LARGE SCALE GENOMIC DNA]</scope>
    <source>
        <strain evidence="5 6">DSM 45533</strain>
    </source>
</reference>
<dbReference type="AlphaFoldDB" id="A0A7W0HPQ4"/>
<dbReference type="RefSeq" id="WP_181609878.1">
    <property type="nucleotide sequence ID" value="NZ_BAABAM010000012.1"/>
</dbReference>
<name>A0A7W0HPQ4_9ACTN</name>
<feature type="compositionally biased region" description="Low complexity" evidence="2">
    <location>
        <begin position="195"/>
        <end position="218"/>
    </location>
</feature>
<dbReference type="PANTHER" id="PTHR33744:SF1">
    <property type="entry name" value="DNA-BINDING TRANSCRIPTIONAL ACTIVATOR ADER"/>
    <property type="match status" value="1"/>
</dbReference>
<dbReference type="InterPro" id="IPR051448">
    <property type="entry name" value="CdaR-like_regulators"/>
</dbReference>
<evidence type="ECO:0000313" key="5">
    <source>
        <dbReference type="EMBL" id="MBA2891129.1"/>
    </source>
</evidence>
<evidence type="ECO:0000256" key="1">
    <source>
        <dbReference type="ARBA" id="ARBA00006754"/>
    </source>
</evidence>
<gene>
    <name evidence="5" type="ORF">HNR30_002470</name>
</gene>
<organism evidence="5 6">
    <name type="scientific">Nonomuraea soli</name>
    <dbReference type="NCBI Taxonomy" id="1032476"/>
    <lineage>
        <taxon>Bacteria</taxon>
        <taxon>Bacillati</taxon>
        <taxon>Actinomycetota</taxon>
        <taxon>Actinomycetes</taxon>
        <taxon>Streptosporangiales</taxon>
        <taxon>Streptosporangiaceae</taxon>
        <taxon>Nonomuraea</taxon>
    </lineage>
</organism>
<comment type="similarity">
    <text evidence="1">Belongs to the CdaR family.</text>
</comment>
<dbReference type="EMBL" id="JACDUR010000002">
    <property type="protein sequence ID" value="MBA2891129.1"/>
    <property type="molecule type" value="Genomic_DNA"/>
</dbReference>
<dbReference type="InterPro" id="IPR041522">
    <property type="entry name" value="CdaR_GGDEF"/>
</dbReference>
<feature type="domain" description="PucR C-terminal helix-turn-helix" evidence="3">
    <location>
        <begin position="485"/>
        <end position="540"/>
    </location>
</feature>
<sequence length="545" mass="54856">MKPHPGKSPAAVRAAGWETPVTVAELVDAGPLTGARMHGDGNSPVHQVRIVDELSVMASVGPHTAVVLTGSAARGGWAVEMAMRRAWEQAAACVIAPAGAASAGSGELLAERLGVTLVFVDEDPLVTAVRVASAAASPQAARTQLLARCATRLAEAGTSARSVLGVLNAELPGTAVALVDVHGTLLAGRRTAVPDAAPATAPATAPDATPGSTPGAGAWKSPAWSGAAMPGEAPREPARASGSGRLLAELPVPGPDGSVLGRLVATGAPRSPVWAPVVAAVLGLAVAPLTAWAATERLRAERSFAWQQALAERLLADAPAAPAASAAEELPDAQAEAAALGWSVHGPLTAFLLTPQPPHTGDDATARAALTHALGPVPVLRRDGGWAGWSPHPPDQVAQHLARALSTLPHPASAGVAAPAPSPHTLTQALLAAHAAALVAAPGTVARADRMGPAELLAALPAAVLGPPAHVVLAPLLEADRDGTLLRTLAAVLGEGGPLRAADKLGVHRNTVTTRLDRIRATGYDLDDPATRLALHLAVHLHTTT</sequence>
<dbReference type="InterPro" id="IPR025736">
    <property type="entry name" value="PucR_C-HTH_dom"/>
</dbReference>
<feature type="region of interest" description="Disordered" evidence="2">
    <location>
        <begin position="195"/>
        <end position="242"/>
    </location>
</feature>
<protein>
    <recommendedName>
        <fullName evidence="7">PucR family transcriptional regulator</fullName>
    </recommendedName>
</protein>
<dbReference type="Gene3D" id="1.10.10.2840">
    <property type="entry name" value="PucR C-terminal helix-turn-helix domain"/>
    <property type="match status" value="1"/>
</dbReference>
<dbReference type="InterPro" id="IPR042070">
    <property type="entry name" value="PucR_C-HTH_sf"/>
</dbReference>
<evidence type="ECO:0000313" key="6">
    <source>
        <dbReference type="Proteomes" id="UP000530928"/>
    </source>
</evidence>
<dbReference type="Pfam" id="PF17853">
    <property type="entry name" value="GGDEF_2"/>
    <property type="match status" value="1"/>
</dbReference>
<evidence type="ECO:0008006" key="7">
    <source>
        <dbReference type="Google" id="ProtNLM"/>
    </source>
</evidence>
<dbReference type="PANTHER" id="PTHR33744">
    <property type="entry name" value="CARBOHYDRATE DIACID REGULATOR"/>
    <property type="match status" value="1"/>
</dbReference>
<keyword evidence="6" id="KW-1185">Reference proteome</keyword>
<feature type="domain" description="CdaR GGDEF-like" evidence="4">
    <location>
        <begin position="329"/>
        <end position="437"/>
    </location>
</feature>
<evidence type="ECO:0000259" key="3">
    <source>
        <dbReference type="Pfam" id="PF13556"/>
    </source>
</evidence>
<evidence type="ECO:0000259" key="4">
    <source>
        <dbReference type="Pfam" id="PF17853"/>
    </source>
</evidence>
<comment type="caution">
    <text evidence="5">The sequence shown here is derived from an EMBL/GenBank/DDBJ whole genome shotgun (WGS) entry which is preliminary data.</text>
</comment>
<dbReference type="Pfam" id="PF13556">
    <property type="entry name" value="HTH_30"/>
    <property type="match status" value="1"/>
</dbReference>
<evidence type="ECO:0000256" key="2">
    <source>
        <dbReference type="SAM" id="MobiDB-lite"/>
    </source>
</evidence>
<accession>A0A7W0HPQ4</accession>
<proteinExistence type="inferred from homology"/>
<dbReference type="Proteomes" id="UP000530928">
    <property type="component" value="Unassembled WGS sequence"/>
</dbReference>